<dbReference type="Gene3D" id="3.40.630.30">
    <property type="match status" value="1"/>
</dbReference>
<dbReference type="PANTHER" id="PTHR43626:SF4">
    <property type="entry name" value="GCN5-RELATED N-ACETYLTRANSFERASE 2, CHLOROPLASTIC"/>
    <property type="match status" value="1"/>
</dbReference>
<evidence type="ECO:0000313" key="4">
    <source>
        <dbReference type="EMBL" id="MBE9039516.1"/>
    </source>
</evidence>
<dbReference type="AlphaFoldDB" id="A0A928VSV2"/>
<evidence type="ECO:0000256" key="2">
    <source>
        <dbReference type="ARBA" id="ARBA00023315"/>
    </source>
</evidence>
<reference evidence="4" key="1">
    <citation type="submission" date="2020-10" db="EMBL/GenBank/DDBJ databases">
        <authorList>
            <person name="Castelo-Branco R."/>
            <person name="Eusebio N."/>
            <person name="Adriana R."/>
            <person name="Vieira A."/>
            <person name="Brugerolle De Fraissinette N."/>
            <person name="Rezende De Castro R."/>
            <person name="Schneider M.P."/>
            <person name="Vasconcelos V."/>
            <person name="Leao P.N."/>
        </authorList>
    </citation>
    <scope>NUCLEOTIDE SEQUENCE</scope>
    <source>
        <strain evidence="4">LEGE 11467</strain>
    </source>
</reference>
<proteinExistence type="predicted"/>
<dbReference type="PROSITE" id="PS51186">
    <property type="entry name" value="GNAT"/>
    <property type="match status" value="1"/>
</dbReference>
<dbReference type="SUPFAM" id="SSF55729">
    <property type="entry name" value="Acyl-CoA N-acyltransferases (Nat)"/>
    <property type="match status" value="1"/>
</dbReference>
<evidence type="ECO:0000256" key="1">
    <source>
        <dbReference type="ARBA" id="ARBA00022679"/>
    </source>
</evidence>
<name>A0A928VSV2_9CYAN</name>
<dbReference type="InterPro" id="IPR045039">
    <property type="entry name" value="NSI-like"/>
</dbReference>
<dbReference type="EMBL" id="JADEXN010000014">
    <property type="protein sequence ID" value="MBE9039516.1"/>
    <property type="molecule type" value="Genomic_DNA"/>
</dbReference>
<gene>
    <name evidence="4" type="ORF">IQ235_01735</name>
</gene>
<evidence type="ECO:0000259" key="3">
    <source>
        <dbReference type="PROSITE" id="PS51186"/>
    </source>
</evidence>
<dbReference type="GO" id="GO:0008080">
    <property type="term" value="F:N-acetyltransferase activity"/>
    <property type="evidence" value="ECO:0007669"/>
    <property type="project" value="InterPro"/>
</dbReference>
<dbReference type="Pfam" id="PF00583">
    <property type="entry name" value="Acetyltransf_1"/>
    <property type="match status" value="1"/>
</dbReference>
<dbReference type="PANTHER" id="PTHR43626">
    <property type="entry name" value="ACYL-COA N-ACYLTRANSFERASE"/>
    <property type="match status" value="1"/>
</dbReference>
<comment type="caution">
    <text evidence="4">The sequence shown here is derived from an EMBL/GenBank/DDBJ whole genome shotgun (WGS) entry which is preliminary data.</text>
</comment>
<dbReference type="InterPro" id="IPR016181">
    <property type="entry name" value="Acyl_CoA_acyltransferase"/>
</dbReference>
<dbReference type="Proteomes" id="UP000621799">
    <property type="component" value="Unassembled WGS sequence"/>
</dbReference>
<organism evidence="4 5">
    <name type="scientific">Zarconia navalis LEGE 11467</name>
    <dbReference type="NCBI Taxonomy" id="1828826"/>
    <lineage>
        <taxon>Bacteria</taxon>
        <taxon>Bacillati</taxon>
        <taxon>Cyanobacteriota</taxon>
        <taxon>Cyanophyceae</taxon>
        <taxon>Oscillatoriophycideae</taxon>
        <taxon>Oscillatoriales</taxon>
        <taxon>Oscillatoriales incertae sedis</taxon>
        <taxon>Zarconia</taxon>
        <taxon>Zarconia navalis</taxon>
    </lineage>
</organism>
<dbReference type="GO" id="GO:0005737">
    <property type="term" value="C:cytoplasm"/>
    <property type="evidence" value="ECO:0007669"/>
    <property type="project" value="TreeGrafter"/>
</dbReference>
<keyword evidence="1" id="KW-0808">Transferase</keyword>
<protein>
    <submittedName>
        <fullName evidence="4">GNAT family N-acetyltransferase</fullName>
    </submittedName>
</protein>
<sequence length="165" mass="19004">MDCSHIRFCIRDTALSDECQPPIDLHQIQSLFKLTAFWATDRSLEDWAIALANSDPVITVWDGERLIGFARATSDGIFRATIWDVAVHPEYQGVGLGSKLVEILLSHPRMNRVERIYLMTTYQQKFYKRIGFEENTSTTMVLHNHSLMPELRERERSMAASIESE</sequence>
<keyword evidence="2" id="KW-0012">Acyltransferase</keyword>
<dbReference type="RefSeq" id="WP_264319782.1">
    <property type="nucleotide sequence ID" value="NZ_JADEXN010000014.1"/>
</dbReference>
<keyword evidence="5" id="KW-1185">Reference proteome</keyword>
<feature type="domain" description="N-acetyltransferase" evidence="3">
    <location>
        <begin position="14"/>
        <end position="153"/>
    </location>
</feature>
<evidence type="ECO:0000313" key="5">
    <source>
        <dbReference type="Proteomes" id="UP000621799"/>
    </source>
</evidence>
<accession>A0A928VSV2</accession>
<dbReference type="InterPro" id="IPR000182">
    <property type="entry name" value="GNAT_dom"/>
</dbReference>
<dbReference type="CDD" id="cd04301">
    <property type="entry name" value="NAT_SF"/>
    <property type="match status" value="1"/>
</dbReference>